<gene>
    <name evidence="2" type="ORF">HINF_LOCUS21467</name>
    <name evidence="3" type="ORF">HINF_LOCUS72742</name>
</gene>
<keyword evidence="4" id="KW-1185">Reference proteome</keyword>
<dbReference type="EMBL" id="CATOUU010000549">
    <property type="protein sequence ID" value="CAI9933822.1"/>
    <property type="molecule type" value="Genomic_DNA"/>
</dbReference>
<reference evidence="3 4" key="2">
    <citation type="submission" date="2024-07" db="EMBL/GenBank/DDBJ databases">
        <authorList>
            <person name="Akdeniz Z."/>
        </authorList>
    </citation>
    <scope>NUCLEOTIDE SEQUENCE [LARGE SCALE GENOMIC DNA]</scope>
</reference>
<dbReference type="AlphaFoldDB" id="A0AA86U0H2"/>
<dbReference type="Proteomes" id="UP001642409">
    <property type="component" value="Unassembled WGS sequence"/>
</dbReference>
<sequence>MMQLFSQIIVLSLKLLNPFWNYFYVIEAEIEVFQLQMHNYSINVACIVVPQTISNLIKVEQILHTLQLTVVDRQSLNANGHLVQFLEVKKHLDHVQIFIQRAVLQIGWFVNDESAYLWLKEWKCVVVDYIMGDKGECRKGVENLKIYEFDLDVVEIYKNNGIYSFKISYIGQIICSNTDFNQFNLYMMLQVIQKINLLQYKISLQTHQCHMLLKIYQLSHGCAKIVKM</sequence>
<evidence type="ECO:0000313" key="3">
    <source>
        <dbReference type="EMBL" id="CAL6104351.1"/>
    </source>
</evidence>
<dbReference type="EMBL" id="CAXDID020000581">
    <property type="protein sequence ID" value="CAL6104351.1"/>
    <property type="molecule type" value="Genomic_DNA"/>
</dbReference>
<feature type="signal peptide" evidence="1">
    <location>
        <begin position="1"/>
        <end position="18"/>
    </location>
</feature>
<keyword evidence="1" id="KW-0732">Signal</keyword>
<evidence type="ECO:0000313" key="2">
    <source>
        <dbReference type="EMBL" id="CAI9933822.1"/>
    </source>
</evidence>
<comment type="caution">
    <text evidence="2">The sequence shown here is derived from an EMBL/GenBank/DDBJ whole genome shotgun (WGS) entry which is preliminary data.</text>
</comment>
<accession>A0AA86U0H2</accession>
<organism evidence="2">
    <name type="scientific">Hexamita inflata</name>
    <dbReference type="NCBI Taxonomy" id="28002"/>
    <lineage>
        <taxon>Eukaryota</taxon>
        <taxon>Metamonada</taxon>
        <taxon>Diplomonadida</taxon>
        <taxon>Hexamitidae</taxon>
        <taxon>Hexamitinae</taxon>
        <taxon>Hexamita</taxon>
    </lineage>
</organism>
<feature type="chain" id="PRO_5041688105" evidence="1">
    <location>
        <begin position="19"/>
        <end position="228"/>
    </location>
</feature>
<name>A0AA86U0H2_9EUKA</name>
<reference evidence="2" key="1">
    <citation type="submission" date="2023-06" db="EMBL/GenBank/DDBJ databases">
        <authorList>
            <person name="Kurt Z."/>
        </authorList>
    </citation>
    <scope>NUCLEOTIDE SEQUENCE</scope>
</reference>
<protein>
    <submittedName>
        <fullName evidence="3">Hypothetical_protein</fullName>
    </submittedName>
</protein>
<evidence type="ECO:0000256" key="1">
    <source>
        <dbReference type="SAM" id="SignalP"/>
    </source>
</evidence>
<evidence type="ECO:0000313" key="4">
    <source>
        <dbReference type="Proteomes" id="UP001642409"/>
    </source>
</evidence>
<proteinExistence type="predicted"/>